<dbReference type="PROSITE" id="PS51257">
    <property type="entry name" value="PROKAR_LIPOPROTEIN"/>
    <property type="match status" value="1"/>
</dbReference>
<dbReference type="AlphaFoldDB" id="A0A853BY20"/>
<evidence type="ECO:0000256" key="1">
    <source>
        <dbReference type="SAM" id="MobiDB-lite"/>
    </source>
</evidence>
<sequence>MRRLGAALCVAALLLFTATACGSEDDGTDGVASLDDGAAGDDGGDSGGDGGDEKSAEEQALEFAQCMRDNGVDMPDPEVDEDGRLQFRAGDGEGEMPDQATLEKAQEACEDLQPDFGGQLSPEDESEMQDRLLDFAECMRDNGIDMPDPEFDDGMVRFGPPEGVDPEDPTFREAQETCMDEVGMGEEMRP</sequence>
<feature type="chain" id="PRO_5032785694" description="Secreted protein" evidence="2">
    <location>
        <begin position="23"/>
        <end position="190"/>
    </location>
</feature>
<comment type="caution">
    <text evidence="3">The sequence shown here is derived from an EMBL/GenBank/DDBJ whole genome shotgun (WGS) entry which is preliminary data.</text>
</comment>
<feature type="region of interest" description="Disordered" evidence="1">
    <location>
        <begin position="24"/>
        <end position="97"/>
    </location>
</feature>
<evidence type="ECO:0008006" key="5">
    <source>
        <dbReference type="Google" id="ProtNLM"/>
    </source>
</evidence>
<dbReference type="RefSeq" id="WP_179666725.1">
    <property type="nucleotide sequence ID" value="NZ_JACCFP010000001.1"/>
</dbReference>
<gene>
    <name evidence="3" type="ORF">HNR19_000787</name>
</gene>
<dbReference type="EMBL" id="JACCFP010000001">
    <property type="protein sequence ID" value="NYJ00089.1"/>
    <property type="molecule type" value="Genomic_DNA"/>
</dbReference>
<evidence type="ECO:0000256" key="2">
    <source>
        <dbReference type="SAM" id="SignalP"/>
    </source>
</evidence>
<proteinExistence type="predicted"/>
<dbReference type="Proteomes" id="UP000530424">
    <property type="component" value="Unassembled WGS sequence"/>
</dbReference>
<reference evidence="3 4" key="1">
    <citation type="submission" date="2020-07" db="EMBL/GenBank/DDBJ databases">
        <title>Sequencing the genomes of 1000 actinobacteria strains.</title>
        <authorList>
            <person name="Klenk H.-P."/>
        </authorList>
    </citation>
    <scope>NUCLEOTIDE SEQUENCE [LARGE SCALE GENOMIC DNA]</scope>
    <source>
        <strain evidence="3 4">DSM 103833</strain>
    </source>
</reference>
<accession>A0A853BY20</accession>
<name>A0A853BY20_9ACTN</name>
<feature type="region of interest" description="Disordered" evidence="1">
    <location>
        <begin position="141"/>
        <end position="170"/>
    </location>
</feature>
<keyword evidence="4" id="KW-1185">Reference proteome</keyword>
<evidence type="ECO:0000313" key="3">
    <source>
        <dbReference type="EMBL" id="NYJ00089.1"/>
    </source>
</evidence>
<evidence type="ECO:0000313" key="4">
    <source>
        <dbReference type="Proteomes" id="UP000530424"/>
    </source>
</evidence>
<protein>
    <recommendedName>
        <fullName evidence="5">Secreted protein</fullName>
    </recommendedName>
</protein>
<keyword evidence="2" id="KW-0732">Signal</keyword>
<feature type="signal peptide" evidence="2">
    <location>
        <begin position="1"/>
        <end position="22"/>
    </location>
</feature>
<organism evidence="3 4">
    <name type="scientific">Nocardioides thalensis</name>
    <dbReference type="NCBI Taxonomy" id="1914755"/>
    <lineage>
        <taxon>Bacteria</taxon>
        <taxon>Bacillati</taxon>
        <taxon>Actinomycetota</taxon>
        <taxon>Actinomycetes</taxon>
        <taxon>Propionibacteriales</taxon>
        <taxon>Nocardioidaceae</taxon>
        <taxon>Nocardioides</taxon>
    </lineage>
</organism>